<dbReference type="KEGG" id="mcos:GM418_20445"/>
<evidence type="ECO:0000256" key="2">
    <source>
        <dbReference type="ARBA" id="ARBA00007639"/>
    </source>
</evidence>
<evidence type="ECO:0000313" key="5">
    <source>
        <dbReference type="EMBL" id="QGY45952.1"/>
    </source>
</evidence>
<reference evidence="5 6" key="1">
    <citation type="submission" date="2019-11" db="EMBL/GenBank/DDBJ databases">
        <authorList>
            <person name="Zheng R.K."/>
            <person name="Sun C.M."/>
        </authorList>
    </citation>
    <scope>NUCLEOTIDE SEQUENCE [LARGE SCALE GENOMIC DNA]</scope>
    <source>
        <strain evidence="5 6">WC007</strain>
    </source>
</reference>
<feature type="domain" description="Periplasmic binding protein" evidence="4">
    <location>
        <begin position="31"/>
        <end position="283"/>
    </location>
</feature>
<dbReference type="SUPFAM" id="SSF53822">
    <property type="entry name" value="Periplasmic binding protein-like I"/>
    <property type="match status" value="1"/>
</dbReference>
<dbReference type="InterPro" id="IPR028082">
    <property type="entry name" value="Peripla_BP_I"/>
</dbReference>
<dbReference type="Pfam" id="PF13407">
    <property type="entry name" value="Peripla_BP_4"/>
    <property type="match status" value="1"/>
</dbReference>
<keyword evidence="6" id="KW-1185">Reference proteome</keyword>
<dbReference type="AlphaFoldDB" id="A0A6I6K0L2"/>
<dbReference type="RefSeq" id="WP_158869091.1">
    <property type="nucleotide sequence ID" value="NZ_CP046401.1"/>
</dbReference>
<sequence length="335" mass="37304">MKHPLRLITIIFLVVFVLNGCEKKQNAEVKVGFLIHALDKERWENDRDFFVEKVQELGGTVEVRIAENDAGKQLEQAKELLTNGVDVLVIVPVDQFAAADIVNEAHTKNVKVISYDRLIKNCKLDFYVSTDNVEIGALQADYLTKIRPTGNYALIGGARSDNNSQFLYLGQMNVLQPLVEKGDVKIVYNEFTNAWEEEEGYEQTKKLLSQTDKVDAIIAGNDAIALGSIKALTEAGKEEQVLVAGMDADLKNLQEIVAGHQTCTIYKPYEKLAATAAELATKLGRSEECERTFQTISNGAMLVPTVFHEAMIVNKENLKLTVISEGYQTEEAVYR</sequence>
<evidence type="ECO:0000313" key="6">
    <source>
        <dbReference type="Proteomes" id="UP000428260"/>
    </source>
</evidence>
<protein>
    <submittedName>
        <fullName evidence="5">Substrate-binding domain-containing protein</fullName>
    </submittedName>
</protein>
<dbReference type="InterPro" id="IPR025997">
    <property type="entry name" value="SBP_2_dom"/>
</dbReference>
<dbReference type="PANTHER" id="PTHR30036:SF1">
    <property type="entry name" value="D-XYLOSE-BINDING PERIPLASMIC PROTEIN"/>
    <property type="match status" value="1"/>
</dbReference>
<name>A0A6I6K0L2_9BACT</name>
<accession>A0A6I6K0L2</accession>
<evidence type="ECO:0000256" key="1">
    <source>
        <dbReference type="ARBA" id="ARBA00004196"/>
    </source>
</evidence>
<comment type="similarity">
    <text evidence="2">Belongs to the bacterial solute-binding protein 2 family.</text>
</comment>
<dbReference type="Gene3D" id="3.40.50.2300">
    <property type="match status" value="2"/>
</dbReference>
<dbReference type="GO" id="GO:0030288">
    <property type="term" value="C:outer membrane-bounded periplasmic space"/>
    <property type="evidence" value="ECO:0007669"/>
    <property type="project" value="TreeGrafter"/>
</dbReference>
<dbReference type="Proteomes" id="UP000428260">
    <property type="component" value="Chromosome"/>
</dbReference>
<organism evidence="5 6">
    <name type="scientific">Maribellus comscasis</name>
    <dbReference type="NCBI Taxonomy" id="2681766"/>
    <lineage>
        <taxon>Bacteria</taxon>
        <taxon>Pseudomonadati</taxon>
        <taxon>Bacteroidota</taxon>
        <taxon>Bacteroidia</taxon>
        <taxon>Marinilabiliales</taxon>
        <taxon>Prolixibacteraceae</taxon>
        <taxon>Maribellus</taxon>
    </lineage>
</organism>
<proteinExistence type="inferred from homology"/>
<evidence type="ECO:0000259" key="4">
    <source>
        <dbReference type="Pfam" id="PF13407"/>
    </source>
</evidence>
<dbReference type="InterPro" id="IPR050555">
    <property type="entry name" value="Bact_Solute-Bind_Prot2"/>
</dbReference>
<keyword evidence="3" id="KW-0732">Signal</keyword>
<dbReference type="EMBL" id="CP046401">
    <property type="protein sequence ID" value="QGY45952.1"/>
    <property type="molecule type" value="Genomic_DNA"/>
</dbReference>
<dbReference type="PANTHER" id="PTHR30036">
    <property type="entry name" value="D-XYLOSE-BINDING PERIPLASMIC PROTEIN"/>
    <property type="match status" value="1"/>
</dbReference>
<dbReference type="GO" id="GO:0030246">
    <property type="term" value="F:carbohydrate binding"/>
    <property type="evidence" value="ECO:0007669"/>
    <property type="project" value="TreeGrafter"/>
</dbReference>
<comment type="subcellular location">
    <subcellularLocation>
        <location evidence="1">Cell envelope</location>
    </subcellularLocation>
</comment>
<evidence type="ECO:0000256" key="3">
    <source>
        <dbReference type="ARBA" id="ARBA00022729"/>
    </source>
</evidence>
<gene>
    <name evidence="5" type="ORF">GM418_20445</name>
</gene>